<keyword evidence="4" id="KW-0677">Repeat</keyword>
<evidence type="ECO:0000313" key="10">
    <source>
        <dbReference type="EMBL" id="CAK9191423.1"/>
    </source>
</evidence>
<evidence type="ECO:0000256" key="8">
    <source>
        <dbReference type="SAM" id="Phobius"/>
    </source>
</evidence>
<evidence type="ECO:0000256" key="3">
    <source>
        <dbReference type="ARBA" id="ARBA00022692"/>
    </source>
</evidence>
<feature type="transmembrane region" description="Helical" evidence="8">
    <location>
        <begin position="221"/>
        <end position="247"/>
    </location>
</feature>
<dbReference type="PANTHER" id="PTHR43652:SF2">
    <property type="entry name" value="BASIC AMINO ACID ANTIPORTER YFCC-RELATED"/>
    <property type="match status" value="1"/>
</dbReference>
<keyword evidence="5 8" id="KW-1133">Transmembrane helix</keyword>
<keyword evidence="6 8" id="KW-0472">Membrane</keyword>
<feature type="transmembrane region" description="Helical" evidence="8">
    <location>
        <begin position="181"/>
        <end position="209"/>
    </location>
</feature>
<evidence type="ECO:0000256" key="1">
    <source>
        <dbReference type="ARBA" id="ARBA00004141"/>
    </source>
</evidence>
<keyword evidence="3 8" id="KW-0812">Transmembrane</keyword>
<sequence>MSNLSNGTITSNITGPGNVTTTTMTTMALNPVIDWQGWTTLSLIGAMLVALAAEMAPPYMVMMGTLIIFLPLGILDIYEAFQGFADEAMLSVAVLFVVARGIELSGGLEFVSSFMFSTKKIIVKPGQRVWKSAKSVVWVLLKLSLPVAIFSAFLANIPLVAMMIPPIVEYAKKVNMAPSKLLLPLSFAALLGGTMTLIGASTNLIVLSMAAKKVPDLKMNLFEIGVVGVPITVAGLLYILALSGSLLPDRLSRQNTTINAREYSVVLVVKPLSSLAQKTVELAGLNRQPGLTLLQIERDGQSNHNPPGDFSILPKDHLHFIGTIDSVLSLTQLDGLALSEDEGQEQVDLNQLTVNQRLVEAVVAAGSPMVRRRVAELQFRARYKAAIVAVHRHATVIDCPIGKLELHAGDCLLMVADGPEFVAKHRNNSTFALVSKLPGFVPIQRGKAVIAAVLVLAMVIATAVGVELITAALFSCAGLLICRCLTPRDAMDALEMPVLIMISAAFGISEAMVQSGAAHLVARALMGLAGKSLFGLITCTYVATTVFSLAITNNAAVTIMFPVALAAAAQQNLDFRPFAYTLMMASSAGFMTPTGCPTNIMVYAPGGYKFSDYMKYGGPLQIWLLIVTVGVMVTIHYWWAWWIVLIPLTVGLTPLLASMSCNMPKTNSIVATSSESPSTPLNISTDSAALDLAESSLAHTPKFLDPSQATQSHVETRMGASIALAVAPQSHVGTPRHASIALALAPQSNVDTPRHPSIIRAQQAQQLNVETPWCSPNTRRKSSVSRALVPIQPVSPVMSMEKIQIQPQGQPLSQRQIQSPISPSYRKLSGFAMSSWTEPPSGDYPSSSSQEGAVLKERSFSNPKSLQRYAGEGSVLKGTTLGGEPPPPYPGDGPEQKRIYTAYPMESASSSNFHTSVGMPTP</sequence>
<evidence type="ECO:0000256" key="2">
    <source>
        <dbReference type="ARBA" id="ARBA00022448"/>
    </source>
</evidence>
<keyword evidence="2" id="KW-0813">Transport</keyword>
<evidence type="ECO:0000313" key="11">
    <source>
        <dbReference type="Proteomes" id="UP001497512"/>
    </source>
</evidence>
<feature type="domain" description="RCK C-terminal" evidence="9">
    <location>
        <begin position="344"/>
        <end position="431"/>
    </location>
</feature>
<accession>A0ABP0TBU0</accession>
<protein>
    <recommendedName>
        <fullName evidence="9">RCK C-terminal domain-containing protein</fullName>
    </recommendedName>
</protein>
<evidence type="ECO:0000256" key="5">
    <source>
        <dbReference type="ARBA" id="ARBA00022989"/>
    </source>
</evidence>
<dbReference type="InterPro" id="IPR036721">
    <property type="entry name" value="RCK_C_sf"/>
</dbReference>
<evidence type="ECO:0000256" key="7">
    <source>
        <dbReference type="SAM" id="MobiDB-lite"/>
    </source>
</evidence>
<dbReference type="Gene3D" id="3.30.70.1450">
    <property type="entry name" value="Regulator of K+ conductance, C-terminal domain"/>
    <property type="match status" value="2"/>
</dbReference>
<dbReference type="SUPFAM" id="SSF116726">
    <property type="entry name" value="TrkA C-terminal domain-like"/>
    <property type="match status" value="2"/>
</dbReference>
<feature type="region of interest" description="Disordered" evidence="7">
    <location>
        <begin position="832"/>
        <end position="922"/>
    </location>
</feature>
<feature type="transmembrane region" description="Helical" evidence="8">
    <location>
        <begin position="35"/>
        <end position="53"/>
    </location>
</feature>
<gene>
    <name evidence="10" type="ORF">CSSPTR1EN2_LOCUS1383</name>
</gene>
<evidence type="ECO:0000256" key="6">
    <source>
        <dbReference type="ARBA" id="ARBA00023136"/>
    </source>
</evidence>
<feature type="transmembrane region" description="Helical" evidence="8">
    <location>
        <begin position="90"/>
        <end position="116"/>
    </location>
</feature>
<dbReference type="Pfam" id="PF03600">
    <property type="entry name" value="CitMHS"/>
    <property type="match status" value="1"/>
</dbReference>
<feature type="transmembrane region" description="Helical" evidence="8">
    <location>
        <begin position="616"/>
        <end position="633"/>
    </location>
</feature>
<feature type="transmembrane region" description="Helical" evidence="8">
    <location>
        <begin position="136"/>
        <end position="161"/>
    </location>
</feature>
<evidence type="ECO:0000256" key="4">
    <source>
        <dbReference type="ARBA" id="ARBA00022737"/>
    </source>
</evidence>
<evidence type="ECO:0000259" key="9">
    <source>
        <dbReference type="PROSITE" id="PS51202"/>
    </source>
</evidence>
<dbReference type="Pfam" id="PF02080">
    <property type="entry name" value="TrkA_C"/>
    <property type="match status" value="1"/>
</dbReference>
<organism evidence="10 11">
    <name type="scientific">Sphagnum troendelagicum</name>
    <dbReference type="NCBI Taxonomy" id="128251"/>
    <lineage>
        <taxon>Eukaryota</taxon>
        <taxon>Viridiplantae</taxon>
        <taxon>Streptophyta</taxon>
        <taxon>Embryophyta</taxon>
        <taxon>Bryophyta</taxon>
        <taxon>Sphagnophytina</taxon>
        <taxon>Sphagnopsida</taxon>
        <taxon>Sphagnales</taxon>
        <taxon>Sphagnaceae</taxon>
        <taxon>Sphagnum</taxon>
    </lineage>
</organism>
<keyword evidence="11" id="KW-1185">Reference proteome</keyword>
<name>A0ABP0TBU0_9BRYO</name>
<feature type="domain" description="RCK C-terminal" evidence="9">
    <location>
        <begin position="252"/>
        <end position="336"/>
    </location>
</feature>
<reference evidence="10 11" key="1">
    <citation type="submission" date="2024-02" db="EMBL/GenBank/DDBJ databases">
        <authorList>
            <consortium name="ELIXIR-Norway"/>
            <consortium name="Elixir Norway"/>
        </authorList>
    </citation>
    <scope>NUCLEOTIDE SEQUENCE [LARGE SCALE GENOMIC DNA]</scope>
</reference>
<proteinExistence type="predicted"/>
<feature type="compositionally biased region" description="Polar residues" evidence="7">
    <location>
        <begin position="832"/>
        <end position="851"/>
    </location>
</feature>
<dbReference type="Proteomes" id="UP001497512">
    <property type="component" value="Chromosome 1"/>
</dbReference>
<dbReference type="PANTHER" id="PTHR43652">
    <property type="entry name" value="BASIC AMINO ACID ANTIPORTER YFCC-RELATED"/>
    <property type="match status" value="1"/>
</dbReference>
<dbReference type="EMBL" id="OZ019893">
    <property type="protein sequence ID" value="CAK9191423.1"/>
    <property type="molecule type" value="Genomic_DNA"/>
</dbReference>
<dbReference type="PROSITE" id="PS51202">
    <property type="entry name" value="RCK_C"/>
    <property type="match status" value="2"/>
</dbReference>
<dbReference type="InterPro" id="IPR051679">
    <property type="entry name" value="DASS-Related_Transporters"/>
</dbReference>
<dbReference type="InterPro" id="IPR006037">
    <property type="entry name" value="RCK_C"/>
</dbReference>
<feature type="transmembrane region" description="Helical" evidence="8">
    <location>
        <begin position="60"/>
        <end position="78"/>
    </location>
</feature>
<feature type="transmembrane region" description="Helical" evidence="8">
    <location>
        <begin position="448"/>
        <end position="481"/>
    </location>
</feature>
<dbReference type="InterPro" id="IPR004680">
    <property type="entry name" value="Cit_transptr-like_dom"/>
</dbReference>
<comment type="subcellular location">
    <subcellularLocation>
        <location evidence="1">Membrane</location>
        <topology evidence="1">Multi-pass membrane protein</topology>
    </subcellularLocation>
</comment>